<dbReference type="SUPFAM" id="SSF52540">
    <property type="entry name" value="P-loop containing nucleoside triphosphate hydrolases"/>
    <property type="match status" value="1"/>
</dbReference>
<keyword evidence="3" id="KW-1185">Reference proteome</keyword>
<feature type="transmembrane region" description="Helical" evidence="1">
    <location>
        <begin position="247"/>
        <end position="265"/>
    </location>
</feature>
<gene>
    <name evidence="2" type="ORF">AC578_8459</name>
</gene>
<name>A0A139GXB4_9PEZI</name>
<keyword evidence="1" id="KW-1133">Transmembrane helix</keyword>
<reference evidence="2 3" key="1">
    <citation type="submission" date="2015-07" db="EMBL/GenBank/DDBJ databases">
        <title>Comparative genomics of the Sigatoka disease complex on banana suggests a link between parallel evolutionary changes in Pseudocercospora fijiensis and Pseudocercospora eumusae and increased virulence on the banana host.</title>
        <authorList>
            <person name="Chang T.-C."/>
            <person name="Salvucci A."/>
            <person name="Crous P.W."/>
            <person name="Stergiopoulos I."/>
        </authorList>
    </citation>
    <scope>NUCLEOTIDE SEQUENCE [LARGE SCALE GENOMIC DNA]</scope>
    <source>
        <strain evidence="2 3">CBS 114824</strain>
    </source>
</reference>
<accession>A0A139GXB4</accession>
<evidence type="ECO:0008006" key="4">
    <source>
        <dbReference type="Google" id="ProtNLM"/>
    </source>
</evidence>
<dbReference type="InterPro" id="IPR027417">
    <property type="entry name" value="P-loop_NTPase"/>
</dbReference>
<proteinExistence type="predicted"/>
<organism evidence="2 3">
    <name type="scientific">Pseudocercospora eumusae</name>
    <dbReference type="NCBI Taxonomy" id="321146"/>
    <lineage>
        <taxon>Eukaryota</taxon>
        <taxon>Fungi</taxon>
        <taxon>Dikarya</taxon>
        <taxon>Ascomycota</taxon>
        <taxon>Pezizomycotina</taxon>
        <taxon>Dothideomycetes</taxon>
        <taxon>Dothideomycetidae</taxon>
        <taxon>Mycosphaerellales</taxon>
        <taxon>Mycosphaerellaceae</taxon>
        <taxon>Pseudocercospora</taxon>
    </lineage>
</organism>
<dbReference type="OrthoDB" id="408152at2759"/>
<dbReference type="PANTHER" id="PTHR36978:SF4">
    <property type="entry name" value="P-LOOP CONTAINING NUCLEOSIDE TRIPHOSPHATE HYDROLASE PROTEIN"/>
    <property type="match status" value="1"/>
</dbReference>
<evidence type="ECO:0000313" key="3">
    <source>
        <dbReference type="Proteomes" id="UP000070133"/>
    </source>
</evidence>
<keyword evidence="1" id="KW-0472">Membrane</keyword>
<sequence length="287" mass="33203">MNRREDTYTGPKVICAGLPRTGTTSLHAALKILNLHPCLHYTLITQEFFPYPQWRRWKKALTLYGEQHKSTRQAILKEIFERGHYAATLAYPAAIFVEDFVEMFPEAKFIHTTRASTEVWKRSVDEGMRRPVRRDVVREWLAVWTRLLKPGSLRPDLVEWGRRQFGAGYCDVDNARLYECYNEFVKEVVPAGRLLADFDPGLGWGPLCEFLDMEVPVDELGVPVEYPRLNDRAAVEYERKRRVLKGFISWAVVLGVGFGLAKLVIRLRREHKSLVSFLIELIPVRGL</sequence>
<comment type="caution">
    <text evidence="2">The sequence shown here is derived from an EMBL/GenBank/DDBJ whole genome shotgun (WGS) entry which is preliminary data.</text>
</comment>
<evidence type="ECO:0000313" key="2">
    <source>
        <dbReference type="EMBL" id="KXS94855.1"/>
    </source>
</evidence>
<dbReference type="Gene3D" id="3.40.50.300">
    <property type="entry name" value="P-loop containing nucleotide triphosphate hydrolases"/>
    <property type="match status" value="1"/>
</dbReference>
<dbReference type="AlphaFoldDB" id="A0A139GXB4"/>
<dbReference type="Pfam" id="PF17784">
    <property type="entry name" value="Sulfotransfer_4"/>
    <property type="match status" value="1"/>
</dbReference>
<dbReference type="InterPro" id="IPR040632">
    <property type="entry name" value="Sulfotransfer_4"/>
</dbReference>
<keyword evidence="1" id="KW-0812">Transmembrane</keyword>
<dbReference type="PANTHER" id="PTHR36978">
    <property type="entry name" value="P-LOOP CONTAINING NUCLEOTIDE TRIPHOSPHATE HYDROLASE"/>
    <property type="match status" value="1"/>
</dbReference>
<evidence type="ECO:0000256" key="1">
    <source>
        <dbReference type="SAM" id="Phobius"/>
    </source>
</evidence>
<dbReference type="Proteomes" id="UP000070133">
    <property type="component" value="Unassembled WGS sequence"/>
</dbReference>
<protein>
    <recommendedName>
        <fullName evidence="4">Sulfotransferase domain-containing protein</fullName>
    </recommendedName>
</protein>
<dbReference type="EMBL" id="LFZN01000252">
    <property type="protein sequence ID" value="KXS94855.1"/>
    <property type="molecule type" value="Genomic_DNA"/>
</dbReference>